<accession>A0A0C3AR31</accession>
<gene>
    <name evidence="2" type="ORF">M408DRAFT_333326</name>
</gene>
<dbReference type="AlphaFoldDB" id="A0A0C3AR31"/>
<dbReference type="EMBL" id="KN824374">
    <property type="protein sequence ID" value="KIM21716.1"/>
    <property type="molecule type" value="Genomic_DNA"/>
</dbReference>
<name>A0A0C3AR31_SERVB</name>
<sequence>MSKIYLVSGGQSEGSIPTSLPHEWRGCAGHEKRAKRLRVNMRGKAVELVGQLLVLHRLLTLEAKYGVGGYHVANENKHTPELPPTCPLSILRKLKLS</sequence>
<dbReference type="HOGENOM" id="CLU_2348014_0_0_1"/>
<feature type="region of interest" description="Disordered" evidence="1">
    <location>
        <begin position="1"/>
        <end position="20"/>
    </location>
</feature>
<feature type="compositionally biased region" description="Polar residues" evidence="1">
    <location>
        <begin position="9"/>
        <end position="18"/>
    </location>
</feature>
<reference evidence="3" key="2">
    <citation type="submission" date="2015-01" db="EMBL/GenBank/DDBJ databases">
        <title>Evolutionary Origins and Diversification of the Mycorrhizal Mutualists.</title>
        <authorList>
            <consortium name="DOE Joint Genome Institute"/>
            <consortium name="Mycorrhizal Genomics Consortium"/>
            <person name="Kohler A."/>
            <person name="Kuo A."/>
            <person name="Nagy L.G."/>
            <person name="Floudas D."/>
            <person name="Copeland A."/>
            <person name="Barry K.W."/>
            <person name="Cichocki N."/>
            <person name="Veneault-Fourrey C."/>
            <person name="LaButti K."/>
            <person name="Lindquist E.A."/>
            <person name="Lipzen A."/>
            <person name="Lundell T."/>
            <person name="Morin E."/>
            <person name="Murat C."/>
            <person name="Riley R."/>
            <person name="Ohm R."/>
            <person name="Sun H."/>
            <person name="Tunlid A."/>
            <person name="Henrissat B."/>
            <person name="Grigoriev I.V."/>
            <person name="Hibbett D.S."/>
            <person name="Martin F."/>
        </authorList>
    </citation>
    <scope>NUCLEOTIDE SEQUENCE [LARGE SCALE GENOMIC DNA]</scope>
    <source>
        <strain evidence="3">MAFF 305830</strain>
    </source>
</reference>
<dbReference type="Proteomes" id="UP000054097">
    <property type="component" value="Unassembled WGS sequence"/>
</dbReference>
<evidence type="ECO:0000313" key="2">
    <source>
        <dbReference type="EMBL" id="KIM21716.1"/>
    </source>
</evidence>
<proteinExistence type="predicted"/>
<reference evidence="2 3" key="1">
    <citation type="submission" date="2014-04" db="EMBL/GenBank/DDBJ databases">
        <authorList>
            <consortium name="DOE Joint Genome Institute"/>
            <person name="Kuo A."/>
            <person name="Zuccaro A."/>
            <person name="Kohler A."/>
            <person name="Nagy L.G."/>
            <person name="Floudas D."/>
            <person name="Copeland A."/>
            <person name="Barry K.W."/>
            <person name="Cichocki N."/>
            <person name="Veneault-Fourrey C."/>
            <person name="LaButti K."/>
            <person name="Lindquist E.A."/>
            <person name="Lipzen A."/>
            <person name="Lundell T."/>
            <person name="Morin E."/>
            <person name="Murat C."/>
            <person name="Sun H."/>
            <person name="Tunlid A."/>
            <person name="Henrissat B."/>
            <person name="Grigoriev I.V."/>
            <person name="Hibbett D.S."/>
            <person name="Martin F."/>
            <person name="Nordberg H.P."/>
            <person name="Cantor M.N."/>
            <person name="Hua S.X."/>
        </authorList>
    </citation>
    <scope>NUCLEOTIDE SEQUENCE [LARGE SCALE GENOMIC DNA]</scope>
    <source>
        <strain evidence="2 3">MAFF 305830</strain>
    </source>
</reference>
<organism evidence="2 3">
    <name type="scientific">Serendipita vermifera MAFF 305830</name>
    <dbReference type="NCBI Taxonomy" id="933852"/>
    <lineage>
        <taxon>Eukaryota</taxon>
        <taxon>Fungi</taxon>
        <taxon>Dikarya</taxon>
        <taxon>Basidiomycota</taxon>
        <taxon>Agaricomycotina</taxon>
        <taxon>Agaricomycetes</taxon>
        <taxon>Sebacinales</taxon>
        <taxon>Serendipitaceae</taxon>
        <taxon>Serendipita</taxon>
    </lineage>
</organism>
<evidence type="ECO:0000256" key="1">
    <source>
        <dbReference type="SAM" id="MobiDB-lite"/>
    </source>
</evidence>
<evidence type="ECO:0000313" key="3">
    <source>
        <dbReference type="Proteomes" id="UP000054097"/>
    </source>
</evidence>
<protein>
    <submittedName>
        <fullName evidence="2">Uncharacterized protein</fullName>
    </submittedName>
</protein>
<keyword evidence="3" id="KW-1185">Reference proteome</keyword>